<evidence type="ECO:0000256" key="13">
    <source>
        <dbReference type="ARBA" id="ARBA00023136"/>
    </source>
</evidence>
<organism evidence="17">
    <name type="scientific">Speleketor irwini</name>
    <dbReference type="NCBI Taxonomy" id="342007"/>
    <lineage>
        <taxon>Eukaryota</taxon>
        <taxon>Metazoa</taxon>
        <taxon>Ecdysozoa</taxon>
        <taxon>Arthropoda</taxon>
        <taxon>Hexapoda</taxon>
        <taxon>Insecta</taxon>
        <taxon>Pterygota</taxon>
        <taxon>Neoptera</taxon>
        <taxon>Paraneoptera</taxon>
        <taxon>Psocodea</taxon>
        <taxon>Trogiomorpha</taxon>
        <taxon>Prionoglaridetae</taxon>
        <taxon>Prionoglarididae</taxon>
        <taxon>Speleketor</taxon>
    </lineage>
</organism>
<keyword evidence="10 16" id="KW-1133">Transmembrane helix</keyword>
<name>A0A343QCI4_9NEOP</name>
<proteinExistence type="inferred from homology"/>
<keyword evidence="9" id="KW-0249">Electron transport</keyword>
<evidence type="ECO:0000256" key="12">
    <source>
        <dbReference type="ARBA" id="ARBA00023128"/>
    </source>
</evidence>
<reference evidence="17" key="1">
    <citation type="journal article" date="2017" name="Mol. Phylogenet. Evol.">
        <title>Mitochondrial phylogenomics and genome rearrangements in the barklice (Insecta: Psocodea).</title>
        <authorList>
            <person name="Yoshizawa K."/>
            <person name="Johnson K.P."/>
            <person name="Sweet A.D."/>
            <person name="Yao I."/>
            <person name="Ferreira R.L."/>
            <person name="Cameron S.L."/>
        </authorList>
    </citation>
    <scope>NUCLEOTIDE SEQUENCE</scope>
</reference>
<keyword evidence="8" id="KW-1278">Translocase</keyword>
<evidence type="ECO:0000256" key="9">
    <source>
        <dbReference type="ARBA" id="ARBA00022982"/>
    </source>
</evidence>
<keyword evidence="13 16" id="KW-0472">Membrane</keyword>
<dbReference type="InterPro" id="IPR050269">
    <property type="entry name" value="ComplexI_Subunit6"/>
</dbReference>
<geneLocation type="mitochondrion" evidence="17"/>
<evidence type="ECO:0000256" key="5">
    <source>
        <dbReference type="ARBA" id="ARBA00022448"/>
    </source>
</evidence>
<protein>
    <recommendedName>
        <fullName evidence="4">NADH-ubiquinone oxidoreductase chain 6</fullName>
        <ecNumber evidence="3">7.1.1.2</ecNumber>
    </recommendedName>
    <alternativeName>
        <fullName evidence="14">NADH dehydrogenase subunit 6</fullName>
    </alternativeName>
</protein>
<dbReference type="GeneID" id="35094419"/>
<feature type="transmembrane region" description="Helical" evidence="16">
    <location>
        <begin position="138"/>
        <end position="157"/>
    </location>
</feature>
<dbReference type="PANTHER" id="PTHR11435">
    <property type="entry name" value="NADH UBIQUINONE OXIDOREDUCTASE SUBUNIT ND6"/>
    <property type="match status" value="1"/>
</dbReference>
<comment type="similarity">
    <text evidence="2">Belongs to the complex I subunit 6 family.</text>
</comment>
<evidence type="ECO:0000256" key="1">
    <source>
        <dbReference type="ARBA" id="ARBA00004225"/>
    </source>
</evidence>
<evidence type="ECO:0000256" key="16">
    <source>
        <dbReference type="SAM" id="Phobius"/>
    </source>
</evidence>
<comment type="catalytic activity">
    <reaction evidence="15">
        <text>a ubiquinone + NADH + 5 H(+)(in) = a ubiquinol + NAD(+) + 4 H(+)(out)</text>
        <dbReference type="Rhea" id="RHEA:29091"/>
        <dbReference type="Rhea" id="RHEA-COMP:9565"/>
        <dbReference type="Rhea" id="RHEA-COMP:9566"/>
        <dbReference type="ChEBI" id="CHEBI:15378"/>
        <dbReference type="ChEBI" id="CHEBI:16389"/>
        <dbReference type="ChEBI" id="CHEBI:17976"/>
        <dbReference type="ChEBI" id="CHEBI:57540"/>
        <dbReference type="ChEBI" id="CHEBI:57945"/>
        <dbReference type="EC" id="7.1.1.2"/>
    </reaction>
</comment>
<keyword evidence="12 17" id="KW-0496">Mitochondrion</keyword>
<keyword evidence="6" id="KW-0679">Respiratory chain</keyword>
<evidence type="ECO:0000256" key="8">
    <source>
        <dbReference type="ARBA" id="ARBA00022967"/>
    </source>
</evidence>
<evidence type="ECO:0000256" key="2">
    <source>
        <dbReference type="ARBA" id="ARBA00005698"/>
    </source>
</evidence>
<keyword evidence="7 16" id="KW-0812">Transmembrane</keyword>
<dbReference type="GO" id="GO:0008137">
    <property type="term" value="F:NADH dehydrogenase (ubiquinone) activity"/>
    <property type="evidence" value="ECO:0007669"/>
    <property type="project" value="UniProtKB-EC"/>
</dbReference>
<evidence type="ECO:0000256" key="14">
    <source>
        <dbReference type="ARBA" id="ARBA00031019"/>
    </source>
</evidence>
<accession>A0A343QCI4</accession>
<evidence type="ECO:0000313" key="17">
    <source>
        <dbReference type="EMBL" id="ATU07131.1"/>
    </source>
</evidence>
<evidence type="ECO:0000256" key="15">
    <source>
        <dbReference type="ARBA" id="ARBA00049551"/>
    </source>
</evidence>
<evidence type="ECO:0000256" key="7">
    <source>
        <dbReference type="ARBA" id="ARBA00022692"/>
    </source>
</evidence>
<dbReference type="EC" id="7.1.1.2" evidence="3"/>
<sequence>MTLTILMALSLSTSILFSLSAHPLTLGLIIMIQTFLMSLMINVYNQSFWYMYILILTLIGGLLILFLYVISIASNNQFQFNKNYIIIIMLPIILILIIIWDPMILSKSMNINIHHEQNLLLMNPLNLNFKLFNFPSNMISIMLMTYLFMMLIIVMKITNPFLGPVRKLF</sequence>
<dbReference type="PANTHER" id="PTHR11435:SF1">
    <property type="entry name" value="NADH-UBIQUINONE OXIDOREDUCTASE CHAIN 6"/>
    <property type="match status" value="1"/>
</dbReference>
<dbReference type="RefSeq" id="YP_009443910.1">
    <property type="nucleotide sequence ID" value="NC_036365.1"/>
</dbReference>
<dbReference type="AlphaFoldDB" id="A0A343QCI4"/>
<evidence type="ECO:0000256" key="6">
    <source>
        <dbReference type="ARBA" id="ARBA00022660"/>
    </source>
</evidence>
<dbReference type="EMBL" id="MG255142">
    <property type="protein sequence ID" value="ATU07131.1"/>
    <property type="molecule type" value="Genomic_DNA"/>
</dbReference>
<comment type="subcellular location">
    <subcellularLocation>
        <location evidence="1">Mitochondrion membrane</location>
        <topology evidence="1">Multi-pass membrane protein</topology>
    </subcellularLocation>
</comment>
<evidence type="ECO:0000256" key="3">
    <source>
        <dbReference type="ARBA" id="ARBA00012944"/>
    </source>
</evidence>
<dbReference type="GO" id="GO:0031966">
    <property type="term" value="C:mitochondrial membrane"/>
    <property type="evidence" value="ECO:0007669"/>
    <property type="project" value="UniProtKB-SubCell"/>
</dbReference>
<feature type="transmembrane region" description="Helical" evidence="16">
    <location>
        <begin position="83"/>
        <end position="100"/>
    </location>
</feature>
<evidence type="ECO:0000256" key="4">
    <source>
        <dbReference type="ARBA" id="ARBA00021095"/>
    </source>
</evidence>
<keyword evidence="5" id="KW-0813">Transport</keyword>
<dbReference type="CTD" id="4541"/>
<keyword evidence="11" id="KW-0520">NAD</keyword>
<feature type="transmembrane region" description="Helical" evidence="16">
    <location>
        <begin position="47"/>
        <end position="71"/>
    </location>
</feature>
<evidence type="ECO:0000256" key="11">
    <source>
        <dbReference type="ARBA" id="ARBA00023027"/>
    </source>
</evidence>
<evidence type="ECO:0000256" key="10">
    <source>
        <dbReference type="ARBA" id="ARBA00022989"/>
    </source>
</evidence>
<gene>
    <name evidence="17" type="primary">ND6</name>
</gene>